<comment type="caution">
    <text evidence="4">The sequence shown here is derived from an EMBL/GenBank/DDBJ whole genome shotgun (WGS) entry which is preliminary data.</text>
</comment>
<dbReference type="PANTHER" id="PTHR48081:SF8">
    <property type="entry name" value="ALPHA_BETA HYDROLASE FOLD-3 DOMAIN-CONTAINING PROTEIN-RELATED"/>
    <property type="match status" value="1"/>
</dbReference>
<gene>
    <name evidence="4" type="ORF">K493DRAFT_316195</name>
</gene>
<reference evidence="4 5" key="1">
    <citation type="submission" date="2016-07" db="EMBL/GenBank/DDBJ databases">
        <title>Pervasive Adenine N6-methylation of Active Genes in Fungi.</title>
        <authorList>
            <consortium name="DOE Joint Genome Institute"/>
            <person name="Mondo S.J."/>
            <person name="Dannebaum R.O."/>
            <person name="Kuo R.C."/>
            <person name="Labutti K."/>
            <person name="Haridas S."/>
            <person name="Kuo A."/>
            <person name="Salamov A."/>
            <person name="Ahrendt S.R."/>
            <person name="Lipzen A."/>
            <person name="Sullivan W."/>
            <person name="Andreopoulos W.B."/>
            <person name="Clum A."/>
            <person name="Lindquist E."/>
            <person name="Daum C."/>
            <person name="Ramamoorthy G.K."/>
            <person name="Gryganskyi A."/>
            <person name="Culley D."/>
            <person name="Magnuson J.K."/>
            <person name="James T.Y."/>
            <person name="O'Malley M.A."/>
            <person name="Stajich J.E."/>
            <person name="Spatafora J.W."/>
            <person name="Visel A."/>
            <person name="Grigoriev I.V."/>
        </authorList>
    </citation>
    <scope>NUCLEOTIDE SEQUENCE [LARGE SCALE GENOMIC DNA]</scope>
    <source>
        <strain evidence="4 5">CBS 931.73</strain>
    </source>
</reference>
<keyword evidence="2" id="KW-0378">Hydrolase</keyword>
<dbReference type="InterPro" id="IPR013094">
    <property type="entry name" value="AB_hydrolase_3"/>
</dbReference>
<dbReference type="Gene3D" id="3.40.50.1820">
    <property type="entry name" value="alpha/beta hydrolase"/>
    <property type="match status" value="1"/>
</dbReference>
<dbReference type="PANTHER" id="PTHR48081">
    <property type="entry name" value="AB HYDROLASE SUPERFAMILY PROTEIN C4A8.06C"/>
    <property type="match status" value="1"/>
</dbReference>
<dbReference type="Pfam" id="PF07859">
    <property type="entry name" value="Abhydrolase_3"/>
    <property type="match status" value="1"/>
</dbReference>
<dbReference type="InterPro" id="IPR002168">
    <property type="entry name" value="Lipase_GDXG_HIS_AS"/>
</dbReference>
<dbReference type="InParanoid" id="A0A1Y1Y520"/>
<dbReference type="AlphaFoldDB" id="A0A1Y1Y520"/>
<dbReference type="EMBL" id="MCFE01000248">
    <property type="protein sequence ID" value="ORX93078.1"/>
    <property type="molecule type" value="Genomic_DNA"/>
</dbReference>
<dbReference type="Proteomes" id="UP000193498">
    <property type="component" value="Unassembled WGS sequence"/>
</dbReference>
<evidence type="ECO:0000256" key="2">
    <source>
        <dbReference type="ARBA" id="ARBA00022801"/>
    </source>
</evidence>
<protein>
    <recommendedName>
        <fullName evidence="3">Alpha/beta hydrolase fold-3 domain-containing protein</fullName>
    </recommendedName>
</protein>
<proteinExistence type="inferred from homology"/>
<dbReference type="OrthoDB" id="408631at2759"/>
<accession>A0A1Y1Y520</accession>
<keyword evidence="5" id="KW-1185">Reference proteome</keyword>
<dbReference type="InterPro" id="IPR050300">
    <property type="entry name" value="GDXG_lipolytic_enzyme"/>
</dbReference>
<sequence>MPQQKKSMFTKTKGNAVVFLSVVKTFLYTAHVHYLEMKKPQPNWSFKMHLIFNLVKNFIQRGAKETVEDAQTLVSQAKPKTYKNIANRALVVPQEYRERAARAFEAAYPDIAPEHSLKEAPLTAEWITYTGPKSGKSTKPIIILYLHGGAYYLGSVNSHRDLVSNLVRRSEGEALVLNYRLAPQDPFPFSIHDSIAAYLYMLDACSREGIRITSQNIAVMGDSAGGGLTMATLLGLRKLGLESPACAVGISPWLDLTHSTNSFHLNKDTDYLPSTASVKHSSSPAISDKKWAKRKHFYAPDSLLKHPLVSPLFEADLHGLPPLLIQVGDGELLRDEGILFALKASGNYQSMDRKQSLDTSKSKSTPVSLEIYGEMPHVFHVFSFTTSAQIALDHCAKFVKEIIQGVPTEEERNFATFADKENSLRKRFVAYDGSIEEIERLEIVGDGNTIKLSF</sequence>
<evidence type="ECO:0000259" key="3">
    <source>
        <dbReference type="Pfam" id="PF07859"/>
    </source>
</evidence>
<dbReference type="InterPro" id="IPR029058">
    <property type="entry name" value="AB_hydrolase_fold"/>
</dbReference>
<feature type="domain" description="Alpha/beta hydrolase fold-3" evidence="3">
    <location>
        <begin position="143"/>
        <end position="344"/>
    </location>
</feature>
<evidence type="ECO:0000313" key="4">
    <source>
        <dbReference type="EMBL" id="ORX93078.1"/>
    </source>
</evidence>
<comment type="similarity">
    <text evidence="1">Belongs to the 'GDXG' lipolytic enzyme family.</text>
</comment>
<organism evidence="4 5">
    <name type="scientific">Basidiobolus meristosporus CBS 931.73</name>
    <dbReference type="NCBI Taxonomy" id="1314790"/>
    <lineage>
        <taxon>Eukaryota</taxon>
        <taxon>Fungi</taxon>
        <taxon>Fungi incertae sedis</taxon>
        <taxon>Zoopagomycota</taxon>
        <taxon>Entomophthoromycotina</taxon>
        <taxon>Basidiobolomycetes</taxon>
        <taxon>Basidiobolales</taxon>
        <taxon>Basidiobolaceae</taxon>
        <taxon>Basidiobolus</taxon>
    </lineage>
</organism>
<evidence type="ECO:0000313" key="5">
    <source>
        <dbReference type="Proteomes" id="UP000193498"/>
    </source>
</evidence>
<dbReference type="GO" id="GO:0016787">
    <property type="term" value="F:hydrolase activity"/>
    <property type="evidence" value="ECO:0007669"/>
    <property type="project" value="UniProtKB-KW"/>
</dbReference>
<dbReference type="STRING" id="1314790.A0A1Y1Y520"/>
<dbReference type="PROSITE" id="PS01173">
    <property type="entry name" value="LIPASE_GDXG_HIS"/>
    <property type="match status" value="1"/>
</dbReference>
<evidence type="ECO:0000256" key="1">
    <source>
        <dbReference type="ARBA" id="ARBA00010515"/>
    </source>
</evidence>
<name>A0A1Y1Y520_9FUNG</name>
<dbReference type="SUPFAM" id="SSF53474">
    <property type="entry name" value="alpha/beta-Hydrolases"/>
    <property type="match status" value="1"/>
</dbReference>